<accession>A0A135UJ53</accession>
<reference evidence="2 3" key="1">
    <citation type="submission" date="2014-02" db="EMBL/GenBank/DDBJ databases">
        <title>The genome sequence of Colletotrichum salicis CBS 607.94.</title>
        <authorList>
            <person name="Baroncelli R."/>
            <person name="Thon M.R."/>
        </authorList>
    </citation>
    <scope>NUCLEOTIDE SEQUENCE [LARGE SCALE GENOMIC DNA]</scope>
    <source>
        <strain evidence="2 3">CBS 607.94</strain>
    </source>
</reference>
<evidence type="ECO:0000313" key="3">
    <source>
        <dbReference type="Proteomes" id="UP000070121"/>
    </source>
</evidence>
<organism evidence="2 3">
    <name type="scientific">Colletotrichum salicis</name>
    <dbReference type="NCBI Taxonomy" id="1209931"/>
    <lineage>
        <taxon>Eukaryota</taxon>
        <taxon>Fungi</taxon>
        <taxon>Dikarya</taxon>
        <taxon>Ascomycota</taxon>
        <taxon>Pezizomycotina</taxon>
        <taxon>Sordariomycetes</taxon>
        <taxon>Hypocreomycetidae</taxon>
        <taxon>Glomerellales</taxon>
        <taxon>Glomerellaceae</taxon>
        <taxon>Colletotrichum</taxon>
        <taxon>Colletotrichum acutatum species complex</taxon>
    </lineage>
</organism>
<evidence type="ECO:0000256" key="1">
    <source>
        <dbReference type="SAM" id="MobiDB-lite"/>
    </source>
</evidence>
<sequence length="186" mass="19674">MPNQEKERAHLWSTRRPGPAAVLDQDAIPPGIIRIRQRAEDALVSIYPGEEQRSNPSSSSSPSLPGPGGTLLIIITILPGALQIPPQRLLRAPHPRHPILITPHVLPRPETAPLQRLVNVGVPLARDEAAAPAVAEICAEAEAGEGMPLVAGRTTLPLVAQDERSREAALDAGGHPCQVVVGQAPI</sequence>
<dbReference type="EMBL" id="JFFI01001386">
    <property type="protein sequence ID" value="KXH60415.1"/>
    <property type="molecule type" value="Genomic_DNA"/>
</dbReference>
<proteinExistence type="predicted"/>
<dbReference type="Proteomes" id="UP000070121">
    <property type="component" value="Unassembled WGS sequence"/>
</dbReference>
<evidence type="ECO:0000313" key="2">
    <source>
        <dbReference type="EMBL" id="KXH60415.1"/>
    </source>
</evidence>
<dbReference type="AlphaFoldDB" id="A0A135UJ53"/>
<name>A0A135UJ53_9PEZI</name>
<comment type="caution">
    <text evidence="2">The sequence shown here is derived from an EMBL/GenBank/DDBJ whole genome shotgun (WGS) entry which is preliminary data.</text>
</comment>
<gene>
    <name evidence="2" type="ORF">CSAL01_05696</name>
</gene>
<protein>
    <submittedName>
        <fullName evidence="2">Uncharacterized protein</fullName>
    </submittedName>
</protein>
<keyword evidence="3" id="KW-1185">Reference proteome</keyword>
<feature type="compositionally biased region" description="Basic and acidic residues" evidence="1">
    <location>
        <begin position="1"/>
        <end position="10"/>
    </location>
</feature>
<feature type="region of interest" description="Disordered" evidence="1">
    <location>
        <begin position="1"/>
        <end position="23"/>
    </location>
</feature>